<dbReference type="InterPro" id="IPR016167">
    <property type="entry name" value="FAD-bd_PCMH_sub1"/>
</dbReference>
<dbReference type="EMBL" id="LJIW01000002">
    <property type="protein sequence ID" value="PNG90021.1"/>
    <property type="molecule type" value="Genomic_DNA"/>
</dbReference>
<dbReference type="PANTHER" id="PTHR11748">
    <property type="entry name" value="D-LACTATE DEHYDROGENASE"/>
    <property type="match status" value="1"/>
</dbReference>
<sequence length="513" mass="55553">MTSSTDTETDLFQRLARIVGEEHLTSAPDEIEAGLDNTLGMKRTMVGIVRPGSVTEVQEVVHAANAHRQPLYPISRGMNVGNGTRLPSGDGQLLVDLSRLSRVRSVDIDHGYAEVEPGVTQLGLATRLEELGAPFFADMTGAATGASILGNALEGGLGYTERGNHRNTLSDLEVVLGTGTLLRTGTFPGVGPDLSGLFVQSNFGIVTCARVELVPMPEAYASIRVEVPHDQHLERFVDALVRLKAHGQLGCLTHISNPLRAIGAAKSRDSTAYRPPAAWSAYGALYGSRRQLTAQRRRITAALRTIGQVQYFTDASLSRRRRLAHTLDGLARLPLGPLRALTTRADAVRQFLENHQDIHDLMRGVPSDAAFDHISRDLGWERLGLIWCSPTVAADGAAVRDLVRTAEPVYREHGFAFSASFILATPDRIVGVLGLTFDKHRQDDVARAHQCYGHLVEALEGIGARPYRKNAIDTCRTRYADPGKAETLDLLKKALDPGGVIAPHRYGIGGPPS</sequence>
<protein>
    <recommendedName>
        <fullName evidence="4">FAD-binding PCMH-type domain-containing protein</fullName>
    </recommendedName>
</protein>
<proteinExistence type="predicted"/>
<keyword evidence="1" id="KW-0285">Flavoprotein</keyword>
<dbReference type="GO" id="GO:0004458">
    <property type="term" value="F:D-lactate dehydrogenase (cytochrome) activity"/>
    <property type="evidence" value="ECO:0007669"/>
    <property type="project" value="TreeGrafter"/>
</dbReference>
<keyword evidence="3" id="KW-0560">Oxidoreductase</keyword>
<evidence type="ECO:0000259" key="4">
    <source>
        <dbReference type="PROSITE" id="PS51387"/>
    </source>
</evidence>
<dbReference type="InterPro" id="IPR016164">
    <property type="entry name" value="FAD-linked_Oxase-like_C"/>
</dbReference>
<dbReference type="PROSITE" id="PS51387">
    <property type="entry name" value="FAD_PCMH"/>
    <property type="match status" value="1"/>
</dbReference>
<dbReference type="GO" id="GO:0071949">
    <property type="term" value="F:FAD binding"/>
    <property type="evidence" value="ECO:0007669"/>
    <property type="project" value="InterPro"/>
</dbReference>
<dbReference type="InterPro" id="IPR016170">
    <property type="entry name" value="Cytok_DH_C_sf"/>
</dbReference>
<comment type="caution">
    <text evidence="5">The sequence shown here is derived from an EMBL/GenBank/DDBJ whole genome shotgun (WGS) entry which is preliminary data.</text>
</comment>
<dbReference type="Gene3D" id="3.30.43.10">
    <property type="entry name" value="Uridine Diphospho-n-acetylenolpyruvylglucosamine Reductase, domain 2"/>
    <property type="match status" value="1"/>
</dbReference>
<evidence type="ECO:0000256" key="1">
    <source>
        <dbReference type="ARBA" id="ARBA00022630"/>
    </source>
</evidence>
<dbReference type="Gene3D" id="3.30.465.10">
    <property type="match status" value="1"/>
</dbReference>
<reference evidence="5 6" key="1">
    <citation type="submission" date="2015-09" db="EMBL/GenBank/DDBJ databases">
        <title>Genome sequence, genome mining and natural product profiling of a biocontrol bacterium Streptomyces malaysiensis F913.</title>
        <authorList>
            <person name="Xu Y."/>
            <person name="Wei J."/>
            <person name="Xie J."/>
            <person name="Li T."/>
            <person name="Zhou Z."/>
        </authorList>
    </citation>
    <scope>NUCLEOTIDE SEQUENCE [LARGE SCALE GENOMIC DNA]</scope>
    <source>
        <strain evidence="5 6">F913</strain>
    </source>
</reference>
<dbReference type="InterPro" id="IPR006094">
    <property type="entry name" value="Oxid_FAD_bind_N"/>
</dbReference>
<keyword evidence="6" id="KW-1185">Reference proteome</keyword>
<accession>A0A2J7YPR8</accession>
<name>A0A2J7YPR8_STRMQ</name>
<organism evidence="5 6">
    <name type="scientific">Streptomyces malaysiensis</name>
    <dbReference type="NCBI Taxonomy" id="92644"/>
    <lineage>
        <taxon>Bacteria</taxon>
        <taxon>Bacillati</taxon>
        <taxon>Actinomycetota</taxon>
        <taxon>Actinomycetes</taxon>
        <taxon>Kitasatosporales</taxon>
        <taxon>Streptomycetaceae</taxon>
        <taxon>Streptomyces</taxon>
        <taxon>Streptomyces violaceusniger group</taxon>
    </lineage>
</organism>
<keyword evidence="2" id="KW-0274">FAD</keyword>
<dbReference type="PANTHER" id="PTHR11748:SF114">
    <property type="entry name" value="ARYL-ALCOHOL OXIDASE VANILLYL-ALCOHOL OXIDASE (AFU_ORTHOLOGUE AFUA_3G09500)-RELATED"/>
    <property type="match status" value="1"/>
</dbReference>
<dbReference type="Gene3D" id="3.40.462.10">
    <property type="entry name" value="FAD-linked oxidases, C-terminal domain"/>
    <property type="match status" value="1"/>
</dbReference>
<feature type="domain" description="FAD-binding PCMH-type" evidence="4">
    <location>
        <begin position="41"/>
        <end position="216"/>
    </location>
</feature>
<evidence type="ECO:0000313" key="5">
    <source>
        <dbReference type="EMBL" id="PNG90021.1"/>
    </source>
</evidence>
<dbReference type="InterPro" id="IPR036318">
    <property type="entry name" value="FAD-bd_PCMH-like_sf"/>
</dbReference>
<dbReference type="InterPro" id="IPR016169">
    <property type="entry name" value="FAD-bd_PCMH_sub2"/>
</dbReference>
<dbReference type="GO" id="GO:0008720">
    <property type="term" value="F:D-lactate dehydrogenase (NAD+) activity"/>
    <property type="evidence" value="ECO:0007669"/>
    <property type="project" value="TreeGrafter"/>
</dbReference>
<evidence type="ECO:0000256" key="3">
    <source>
        <dbReference type="ARBA" id="ARBA00023002"/>
    </source>
</evidence>
<dbReference type="AlphaFoldDB" id="A0A2J7YPR8"/>
<dbReference type="InterPro" id="IPR016166">
    <property type="entry name" value="FAD-bd_PCMH"/>
</dbReference>
<dbReference type="Proteomes" id="UP000236520">
    <property type="component" value="Unassembled WGS sequence"/>
</dbReference>
<gene>
    <name evidence="5" type="ORF">SMF913_25486</name>
</gene>
<dbReference type="SUPFAM" id="SSF55103">
    <property type="entry name" value="FAD-linked oxidases, C-terminal domain"/>
    <property type="match status" value="1"/>
</dbReference>
<dbReference type="GO" id="GO:1903457">
    <property type="term" value="P:lactate catabolic process"/>
    <property type="evidence" value="ECO:0007669"/>
    <property type="project" value="TreeGrafter"/>
</dbReference>
<dbReference type="RefSeq" id="WP_102935935.1">
    <property type="nucleotide sequence ID" value="NZ_LJIW01000002.1"/>
</dbReference>
<evidence type="ECO:0000313" key="6">
    <source>
        <dbReference type="Proteomes" id="UP000236520"/>
    </source>
</evidence>
<dbReference type="SUPFAM" id="SSF56176">
    <property type="entry name" value="FAD-binding/transporter-associated domain-like"/>
    <property type="match status" value="1"/>
</dbReference>
<evidence type="ECO:0000256" key="2">
    <source>
        <dbReference type="ARBA" id="ARBA00022827"/>
    </source>
</evidence>
<dbReference type="Pfam" id="PF01565">
    <property type="entry name" value="FAD_binding_4"/>
    <property type="match status" value="1"/>
</dbReference>